<name>A0A835D923_TETSI</name>
<dbReference type="InterPro" id="IPR007763">
    <property type="entry name" value="NDUFA12"/>
</dbReference>
<dbReference type="Pfam" id="PF05071">
    <property type="entry name" value="NDUFA12"/>
    <property type="match status" value="1"/>
</dbReference>
<keyword evidence="4" id="KW-1185">Reference proteome</keyword>
<sequence>MATQSISTYQLCGAFLTELPIRKKNPPAILASHFCAIRKGKSCEGERGDEKTPSVQTLHVFYDTTDGTTGGTTGGTADDTTDGTTGSTTGGITDDTTGNTTGGTMDGTTGGTTGGTTDDTTGSTTGGTTDGTTGGTTDGTTDDTTGSTTGGTTDGTTGGTTDGTTDDTTGGTTDDTTGGTADDTTGGIMDDTMDDTTGGTTGDTMDGTMDGTADGTTGGTTDGTMDDTADDTVSGITGDTKGVDKVGNRYFARKEEVDGIIDFTISLFCFSSFGALVKEKRWVIFKGEEDPTSVPVEWICWLNGQRKRAPTPKELIELEARRERVKLNVALLKKEEEERKAKEGRIRQGVSTSKVGAPDLKSFIRQFPAASGKGDGHEEVPNMQNGMRNSKETEAGEVIPPEAKQQE</sequence>
<evidence type="ECO:0000313" key="4">
    <source>
        <dbReference type="Proteomes" id="UP000655225"/>
    </source>
</evidence>
<dbReference type="EMBL" id="JABCRI010000017">
    <property type="protein sequence ID" value="KAF8391549.1"/>
    <property type="molecule type" value="Genomic_DNA"/>
</dbReference>
<feature type="compositionally biased region" description="Low complexity" evidence="2">
    <location>
        <begin position="138"/>
        <end position="147"/>
    </location>
</feature>
<feature type="region of interest" description="Disordered" evidence="2">
    <location>
        <begin position="63"/>
        <end position="227"/>
    </location>
</feature>
<proteinExistence type="inferred from homology"/>
<evidence type="ECO:0000313" key="3">
    <source>
        <dbReference type="EMBL" id="KAF8391549.1"/>
    </source>
</evidence>
<gene>
    <name evidence="3" type="ORF">HHK36_023855</name>
</gene>
<evidence type="ECO:0000256" key="2">
    <source>
        <dbReference type="SAM" id="MobiDB-lite"/>
    </source>
</evidence>
<reference evidence="3 4" key="1">
    <citation type="submission" date="2020-04" db="EMBL/GenBank/DDBJ databases">
        <title>Plant Genome Project.</title>
        <authorList>
            <person name="Zhang R.-G."/>
        </authorList>
    </citation>
    <scope>NUCLEOTIDE SEQUENCE [LARGE SCALE GENOMIC DNA]</scope>
    <source>
        <strain evidence="3">YNK0</strain>
        <tissue evidence="3">Leaf</tissue>
    </source>
</reference>
<feature type="compositionally biased region" description="Gly residues" evidence="2">
    <location>
        <begin position="100"/>
        <end position="114"/>
    </location>
</feature>
<dbReference type="GO" id="GO:0006979">
    <property type="term" value="P:response to oxidative stress"/>
    <property type="evidence" value="ECO:0007669"/>
    <property type="project" value="TreeGrafter"/>
</dbReference>
<dbReference type="OrthoDB" id="274641at2759"/>
<organism evidence="3 4">
    <name type="scientific">Tetracentron sinense</name>
    <name type="common">Spur-leaf</name>
    <dbReference type="NCBI Taxonomy" id="13715"/>
    <lineage>
        <taxon>Eukaryota</taxon>
        <taxon>Viridiplantae</taxon>
        <taxon>Streptophyta</taxon>
        <taxon>Embryophyta</taxon>
        <taxon>Tracheophyta</taxon>
        <taxon>Spermatophyta</taxon>
        <taxon>Magnoliopsida</taxon>
        <taxon>Trochodendrales</taxon>
        <taxon>Trochodendraceae</taxon>
        <taxon>Tetracentron</taxon>
    </lineage>
</organism>
<feature type="compositionally biased region" description="Low complexity" evidence="2">
    <location>
        <begin position="162"/>
        <end position="215"/>
    </location>
</feature>
<evidence type="ECO:0000256" key="1">
    <source>
        <dbReference type="ARBA" id="ARBA00007355"/>
    </source>
</evidence>
<dbReference type="AlphaFoldDB" id="A0A835D923"/>
<dbReference type="GO" id="GO:0045271">
    <property type="term" value="C:respiratory chain complex I"/>
    <property type="evidence" value="ECO:0007669"/>
    <property type="project" value="InterPro"/>
</dbReference>
<feature type="compositionally biased region" description="Low complexity" evidence="2">
    <location>
        <begin position="75"/>
        <end position="99"/>
    </location>
</feature>
<feature type="compositionally biased region" description="Gly residues" evidence="2">
    <location>
        <begin position="124"/>
        <end position="137"/>
    </location>
</feature>
<feature type="compositionally biased region" description="Gly residues" evidence="2">
    <location>
        <begin position="148"/>
        <end position="161"/>
    </location>
</feature>
<feature type="region of interest" description="Disordered" evidence="2">
    <location>
        <begin position="367"/>
        <end position="407"/>
    </location>
</feature>
<dbReference type="Proteomes" id="UP000655225">
    <property type="component" value="Unassembled WGS sequence"/>
</dbReference>
<dbReference type="PANTHER" id="PTHR12910">
    <property type="entry name" value="NADH-UBIQUINONE OXIDOREDUCTASE SUBUNIT B17.2"/>
    <property type="match status" value="1"/>
</dbReference>
<evidence type="ECO:0008006" key="5">
    <source>
        <dbReference type="Google" id="ProtNLM"/>
    </source>
</evidence>
<accession>A0A835D923</accession>
<dbReference type="PANTHER" id="PTHR12910:SF1">
    <property type="entry name" value="NADH DEHYDROGENASE [UBIQUINONE] 1 ALPHA SUBCOMPLEX SUBUNIT 12"/>
    <property type="match status" value="1"/>
</dbReference>
<protein>
    <recommendedName>
        <fullName evidence="5">NADH dehydrogenase [ubiquinone] 1 alpha subcomplex subunit 12</fullName>
    </recommendedName>
</protein>
<comment type="similarity">
    <text evidence="1">Belongs to the complex I NDUFA12 subunit family.</text>
</comment>
<comment type="caution">
    <text evidence="3">The sequence shown here is derived from an EMBL/GenBank/DDBJ whole genome shotgun (WGS) entry which is preliminary data.</text>
</comment>
<dbReference type="OMA" id="SHFCAIR"/>